<feature type="compositionally biased region" description="Basic and acidic residues" evidence="6">
    <location>
        <begin position="69"/>
        <end position="79"/>
    </location>
</feature>
<evidence type="ECO:0000256" key="1">
    <source>
        <dbReference type="ARBA" id="ARBA00004651"/>
    </source>
</evidence>
<organism evidence="8">
    <name type="scientific">uncultured Acidimicrobiales bacterium</name>
    <dbReference type="NCBI Taxonomy" id="310071"/>
    <lineage>
        <taxon>Bacteria</taxon>
        <taxon>Bacillati</taxon>
        <taxon>Actinomycetota</taxon>
        <taxon>Acidimicrobiia</taxon>
        <taxon>Acidimicrobiales</taxon>
        <taxon>environmental samples</taxon>
    </lineage>
</organism>
<feature type="region of interest" description="Disordered" evidence="6">
    <location>
        <begin position="1"/>
        <end position="81"/>
    </location>
</feature>
<comment type="subcellular location">
    <subcellularLocation>
        <location evidence="1">Cell membrane</location>
        <topology evidence="1">Multi-pass membrane protein</topology>
    </subcellularLocation>
</comment>
<evidence type="ECO:0000256" key="7">
    <source>
        <dbReference type="SAM" id="Phobius"/>
    </source>
</evidence>
<feature type="transmembrane region" description="Helical" evidence="7">
    <location>
        <begin position="168"/>
        <end position="189"/>
    </location>
</feature>
<dbReference type="AlphaFoldDB" id="A0A6J4H245"/>
<keyword evidence="4 7" id="KW-1133">Transmembrane helix</keyword>
<protein>
    <submittedName>
        <fullName evidence="8">Ribonuclease BN</fullName>
    </submittedName>
</protein>
<dbReference type="EMBL" id="CADCSZ010000011">
    <property type="protein sequence ID" value="CAA9212064.1"/>
    <property type="molecule type" value="Genomic_DNA"/>
</dbReference>
<name>A0A6J4H245_9ACTN</name>
<evidence type="ECO:0000256" key="4">
    <source>
        <dbReference type="ARBA" id="ARBA00022989"/>
    </source>
</evidence>
<proteinExistence type="predicted"/>
<evidence type="ECO:0000313" key="8">
    <source>
        <dbReference type="EMBL" id="CAA9212064.1"/>
    </source>
</evidence>
<keyword evidence="2" id="KW-1003">Cell membrane</keyword>
<dbReference type="GO" id="GO:0005886">
    <property type="term" value="C:plasma membrane"/>
    <property type="evidence" value="ECO:0007669"/>
    <property type="project" value="UniProtKB-SubCell"/>
</dbReference>
<accession>A0A6J4H245</accession>
<feature type="transmembrane region" description="Helical" evidence="7">
    <location>
        <begin position="286"/>
        <end position="309"/>
    </location>
</feature>
<evidence type="ECO:0000256" key="3">
    <source>
        <dbReference type="ARBA" id="ARBA00022692"/>
    </source>
</evidence>
<evidence type="ECO:0000256" key="6">
    <source>
        <dbReference type="SAM" id="MobiDB-lite"/>
    </source>
</evidence>
<reference evidence="8" key="1">
    <citation type="submission" date="2020-02" db="EMBL/GenBank/DDBJ databases">
        <authorList>
            <person name="Meier V. D."/>
        </authorList>
    </citation>
    <scope>NUCLEOTIDE SEQUENCE</scope>
    <source>
        <strain evidence="8">AVDCRST_MAG76</strain>
    </source>
</reference>
<feature type="transmembrane region" description="Helical" evidence="7">
    <location>
        <begin position="255"/>
        <end position="274"/>
    </location>
</feature>
<dbReference type="Pfam" id="PF03631">
    <property type="entry name" value="Virul_fac_BrkB"/>
    <property type="match status" value="1"/>
</dbReference>
<evidence type="ECO:0000256" key="5">
    <source>
        <dbReference type="ARBA" id="ARBA00023136"/>
    </source>
</evidence>
<feature type="transmembrane region" description="Helical" evidence="7">
    <location>
        <begin position="210"/>
        <end position="235"/>
    </location>
</feature>
<evidence type="ECO:0000256" key="2">
    <source>
        <dbReference type="ARBA" id="ARBA00022475"/>
    </source>
</evidence>
<feature type="transmembrane region" description="Helical" evidence="7">
    <location>
        <begin position="105"/>
        <end position="127"/>
    </location>
</feature>
<keyword evidence="5 7" id="KW-0472">Membrane</keyword>
<dbReference type="NCBIfam" id="TIGR00765">
    <property type="entry name" value="yihY_not_rbn"/>
    <property type="match status" value="1"/>
</dbReference>
<dbReference type="PANTHER" id="PTHR30213:SF0">
    <property type="entry name" value="UPF0761 MEMBRANE PROTEIN YIHY"/>
    <property type="match status" value="1"/>
</dbReference>
<dbReference type="InterPro" id="IPR017039">
    <property type="entry name" value="Virul_fac_BrkB"/>
</dbReference>
<gene>
    <name evidence="8" type="ORF">AVDCRST_MAG76-176</name>
</gene>
<feature type="transmembrane region" description="Helical" evidence="7">
    <location>
        <begin position="321"/>
        <end position="343"/>
    </location>
</feature>
<keyword evidence="3 7" id="KW-0812">Transmembrane</keyword>
<sequence length="377" mass="39953">MNWYPPNSRGGDEDLGAAEASTGSARPVPGASKSSTRPRLAARREQGQVMRPEPGRVPDGAGGGAGGDRAPKGPTDMKKPALSGVLKRTIREFKEDELVDRAAALTYYGVLAIFPAILALVSILGLVGRSATQPLIDNLGKVGAPGPAREIFTTAIGNLQKSQGVGGVLFVVGLASALWSASGYVAAFMRASNAIYEIEEGRPIWKKGPVRVGVTIVLVLLLAVSALAVVVTGGLARRVGELLGVGSTAVTVWDIAKWPVLLVIVSLMFAILYWASPNVKQPGFRWISPGGILAVVVWVLASAAFAFYVANFGSYNKTYGALGGVIIFLVWLWLSNIAVLLGAEFNAELERGRQIEAGHPADQEPFLEPRDTRKMKR</sequence>
<dbReference type="PANTHER" id="PTHR30213">
    <property type="entry name" value="INNER MEMBRANE PROTEIN YHJD"/>
    <property type="match status" value="1"/>
</dbReference>